<dbReference type="InterPro" id="IPR003385">
    <property type="entry name" value="Glyco_hydro_77"/>
</dbReference>
<evidence type="ECO:0000256" key="5">
    <source>
        <dbReference type="ARBA" id="ARBA00022676"/>
    </source>
</evidence>
<evidence type="ECO:0000256" key="3">
    <source>
        <dbReference type="ARBA" id="ARBA00012560"/>
    </source>
</evidence>
<evidence type="ECO:0000313" key="12">
    <source>
        <dbReference type="Proteomes" id="UP000824208"/>
    </source>
</evidence>
<keyword evidence="7 10" id="KW-0119">Carbohydrate metabolism</keyword>
<dbReference type="SUPFAM" id="SSF51445">
    <property type="entry name" value="(Trans)glycosidases"/>
    <property type="match status" value="1"/>
</dbReference>
<organism evidence="11 12">
    <name type="scientific">Candidatus Flavonifractor intestinipullorum</name>
    <dbReference type="NCBI Taxonomy" id="2838587"/>
    <lineage>
        <taxon>Bacteria</taxon>
        <taxon>Bacillati</taxon>
        <taxon>Bacillota</taxon>
        <taxon>Clostridia</taxon>
        <taxon>Eubacteriales</taxon>
        <taxon>Oscillospiraceae</taxon>
        <taxon>Flavonifractor</taxon>
    </lineage>
</organism>
<evidence type="ECO:0000256" key="4">
    <source>
        <dbReference type="ARBA" id="ARBA00020295"/>
    </source>
</evidence>
<evidence type="ECO:0000256" key="1">
    <source>
        <dbReference type="ARBA" id="ARBA00000439"/>
    </source>
</evidence>
<dbReference type="Proteomes" id="UP000824208">
    <property type="component" value="Unassembled WGS sequence"/>
</dbReference>
<evidence type="ECO:0000256" key="10">
    <source>
        <dbReference type="RuleBase" id="RU361207"/>
    </source>
</evidence>
<dbReference type="NCBIfam" id="NF011080">
    <property type="entry name" value="PRK14508.1-3"/>
    <property type="match status" value="1"/>
</dbReference>
<evidence type="ECO:0000313" key="11">
    <source>
        <dbReference type="EMBL" id="HJB57677.1"/>
    </source>
</evidence>
<evidence type="ECO:0000256" key="6">
    <source>
        <dbReference type="ARBA" id="ARBA00022679"/>
    </source>
</evidence>
<dbReference type="PANTHER" id="PTHR32438:SF5">
    <property type="entry name" value="4-ALPHA-GLUCANOTRANSFERASE DPE1, CHLOROPLASTIC_AMYLOPLASTIC"/>
    <property type="match status" value="1"/>
</dbReference>
<dbReference type="Pfam" id="PF02446">
    <property type="entry name" value="Glyco_hydro_77"/>
    <property type="match status" value="1"/>
</dbReference>
<reference evidence="11" key="1">
    <citation type="journal article" date="2021" name="PeerJ">
        <title>Extensive microbial diversity within the chicken gut microbiome revealed by metagenomics and culture.</title>
        <authorList>
            <person name="Gilroy R."/>
            <person name="Ravi A."/>
            <person name="Getino M."/>
            <person name="Pursley I."/>
            <person name="Horton D.L."/>
            <person name="Alikhan N.F."/>
            <person name="Baker D."/>
            <person name="Gharbi K."/>
            <person name="Hall N."/>
            <person name="Watson M."/>
            <person name="Adriaenssens E.M."/>
            <person name="Foster-Nyarko E."/>
            <person name="Jarju S."/>
            <person name="Secka A."/>
            <person name="Antonio M."/>
            <person name="Oren A."/>
            <person name="Chaudhuri R.R."/>
            <person name="La Ragione R."/>
            <person name="Hildebrand F."/>
            <person name="Pallen M.J."/>
        </authorList>
    </citation>
    <scope>NUCLEOTIDE SEQUENCE</scope>
    <source>
        <strain evidence="11">CHK189-11263</strain>
    </source>
</reference>
<dbReference type="GO" id="GO:0005975">
    <property type="term" value="P:carbohydrate metabolic process"/>
    <property type="evidence" value="ECO:0007669"/>
    <property type="project" value="InterPro"/>
</dbReference>
<comment type="similarity">
    <text evidence="2 10">Belongs to the disproportionating enzyme family.</text>
</comment>
<keyword evidence="5 10" id="KW-0328">Glycosyltransferase</keyword>
<evidence type="ECO:0000256" key="8">
    <source>
        <dbReference type="ARBA" id="ARBA00031423"/>
    </source>
</evidence>
<name>A0A9D2MBN3_9FIRM</name>
<evidence type="ECO:0000256" key="9">
    <source>
        <dbReference type="ARBA" id="ARBA00031501"/>
    </source>
</evidence>
<comment type="caution">
    <text evidence="11">The sequence shown here is derived from an EMBL/GenBank/DDBJ whole genome shotgun (WGS) entry which is preliminary data.</text>
</comment>
<accession>A0A9D2MBN3</accession>
<comment type="catalytic activity">
    <reaction evidence="1 10">
        <text>Transfers a segment of a (1-&gt;4)-alpha-D-glucan to a new position in an acceptor, which may be glucose or a (1-&gt;4)-alpha-D-glucan.</text>
        <dbReference type="EC" id="2.4.1.25"/>
    </reaction>
</comment>
<sequence>MLTYRSSGILLPVSALPGPYGIGTMGVQARQFVDFLSAAGQHYWQILPLVPPGDGNSPYMSSSSFAGNPWFLDLEELAEEGLLTPEELLSSRCANPDRVDYDWVRQTRAPLFEAAWARGEETYGPLVDAFLEEEKDWLPDFVLYQAVKEAYQGAPLEQWPRAVRLREETALAQLRAERKERCRYFAFLQYLFFRQWTALKQYANERNIQILGDLPIYVSPDSAEVWAQPALFQLDGELVPTAVAGVPPDAFTDLGQHWGNPLYDWDYHKKTGFAWWRRRGTHMARLYDAVRIDHFRAFHTYWSIPLGAESAKEGHWEPGPGMDLVEVLAGVPGLSLIAEDLGDLDDAAREFIAGSGLPGMKVLVYAFDPVGESAYLPHNCTPNSVVYTGTHDTPTFVQWLFDEAGPAEREYAMDYLRLREDEGFGWGAVRGAWSTPSRLAIAPMQDLLGLGADARMNAPGTMGEHNWSWRVRQEALNPSVSEHLRRLTRVYRRCL</sequence>
<dbReference type="InterPro" id="IPR017853">
    <property type="entry name" value="GH"/>
</dbReference>
<dbReference type="EMBL" id="DWYC01000082">
    <property type="protein sequence ID" value="HJB57677.1"/>
    <property type="molecule type" value="Genomic_DNA"/>
</dbReference>
<evidence type="ECO:0000256" key="7">
    <source>
        <dbReference type="ARBA" id="ARBA00023277"/>
    </source>
</evidence>
<proteinExistence type="inferred from homology"/>
<reference evidence="11" key="2">
    <citation type="submission" date="2021-04" db="EMBL/GenBank/DDBJ databases">
        <authorList>
            <person name="Gilroy R."/>
        </authorList>
    </citation>
    <scope>NUCLEOTIDE SEQUENCE</scope>
    <source>
        <strain evidence="11">CHK189-11263</strain>
    </source>
</reference>
<keyword evidence="6 10" id="KW-0808">Transferase</keyword>
<dbReference type="EC" id="2.4.1.25" evidence="3 10"/>
<dbReference type="GO" id="GO:0004134">
    <property type="term" value="F:4-alpha-glucanotransferase activity"/>
    <property type="evidence" value="ECO:0007669"/>
    <property type="project" value="UniProtKB-EC"/>
</dbReference>
<protein>
    <recommendedName>
        <fullName evidence="4 10">4-alpha-glucanotransferase</fullName>
        <ecNumber evidence="3 10">2.4.1.25</ecNumber>
    </recommendedName>
    <alternativeName>
        <fullName evidence="8 10">Amylomaltase</fullName>
    </alternativeName>
    <alternativeName>
        <fullName evidence="9 10">Disproportionating enzyme</fullName>
    </alternativeName>
</protein>
<evidence type="ECO:0000256" key="2">
    <source>
        <dbReference type="ARBA" id="ARBA00005684"/>
    </source>
</evidence>
<dbReference type="Gene3D" id="3.20.20.80">
    <property type="entry name" value="Glycosidases"/>
    <property type="match status" value="1"/>
</dbReference>
<dbReference type="NCBIfam" id="TIGR00217">
    <property type="entry name" value="malQ"/>
    <property type="match status" value="1"/>
</dbReference>
<gene>
    <name evidence="11" type="primary">malQ</name>
    <name evidence="11" type="ORF">H9714_09020</name>
</gene>
<dbReference type="AlphaFoldDB" id="A0A9D2MBN3"/>
<dbReference type="PANTHER" id="PTHR32438">
    <property type="entry name" value="4-ALPHA-GLUCANOTRANSFERASE DPE1, CHLOROPLASTIC/AMYLOPLASTIC"/>
    <property type="match status" value="1"/>
</dbReference>